<dbReference type="Proteomes" id="UP000249057">
    <property type="component" value="Unassembled WGS sequence"/>
</dbReference>
<keyword evidence="2" id="KW-1185">Reference proteome</keyword>
<evidence type="ECO:0000313" key="1">
    <source>
        <dbReference type="EMBL" id="RAH49568.1"/>
    </source>
</evidence>
<sequence>MVWIYGVGDSFGQIYDSAYDLTGLVTGADQKGFVIIYFAMIYCVGIFRLASSPALAASDWSSTGCRSTSPGSAATRTKSPLSARATAQPESVFRSRVTEFGQKKHPSSAHMTAWHANVPSTANYLFALNQTVFRSWYAAAKSSYLGVSHFSEIPYVFNQAQSDTPRTPRRPKASFSQK</sequence>
<reference evidence="1" key="1">
    <citation type="submission" date="2018-02" db="EMBL/GenBank/DDBJ databases">
        <title>The genomes of Aspergillus section Nigri reveals drivers in fungal speciation.</title>
        <authorList>
            <consortium name="DOE Joint Genome Institute"/>
            <person name="Vesth T.C."/>
            <person name="Nybo J."/>
            <person name="Theobald S."/>
            <person name="Brandl J."/>
            <person name="Frisvad J.C."/>
            <person name="Nielsen K.F."/>
            <person name="Lyhne E.K."/>
            <person name="Kogle M.E."/>
            <person name="Kuo A."/>
            <person name="Riley R."/>
            <person name="Clum A."/>
            <person name="Nolan M."/>
            <person name="Lipzen A."/>
            <person name="Salamov A."/>
            <person name="Henrissat B."/>
            <person name="Wiebenga A."/>
            <person name="De vries R.P."/>
            <person name="Grigoriev I.V."/>
            <person name="Mortensen U.H."/>
            <person name="Andersen M.R."/>
            <person name="Baker S.E."/>
        </authorList>
    </citation>
    <scope>NUCLEOTIDE SEQUENCE</scope>
    <source>
        <strain evidence="1">CBS 621.78</strain>
    </source>
</reference>
<evidence type="ECO:0000313" key="2">
    <source>
        <dbReference type="Proteomes" id="UP000249057"/>
    </source>
</evidence>
<accession>A0ACD1GK16</accession>
<proteinExistence type="predicted"/>
<name>A0ACD1GK16_9EURO</name>
<protein>
    <submittedName>
        <fullName evidence="1">Uncharacterized protein</fullName>
    </submittedName>
</protein>
<dbReference type="EMBL" id="KZ825317">
    <property type="protein sequence ID" value="RAH49568.1"/>
    <property type="molecule type" value="Genomic_DNA"/>
</dbReference>
<organism evidence="1 2">
    <name type="scientific">Aspergillus brunneoviolaceus CBS 621.78</name>
    <dbReference type="NCBI Taxonomy" id="1450534"/>
    <lineage>
        <taxon>Eukaryota</taxon>
        <taxon>Fungi</taxon>
        <taxon>Dikarya</taxon>
        <taxon>Ascomycota</taxon>
        <taxon>Pezizomycotina</taxon>
        <taxon>Eurotiomycetes</taxon>
        <taxon>Eurotiomycetidae</taxon>
        <taxon>Eurotiales</taxon>
        <taxon>Aspergillaceae</taxon>
        <taxon>Aspergillus</taxon>
        <taxon>Aspergillus subgen. Circumdati</taxon>
    </lineage>
</organism>
<gene>
    <name evidence="1" type="ORF">BO95DRAFT_459960</name>
</gene>